<gene>
    <name evidence="7" type="ORF">I7412_31940</name>
</gene>
<keyword evidence="2 4" id="KW-0238">DNA-binding</keyword>
<dbReference type="InterPro" id="IPR011075">
    <property type="entry name" value="TetR_C"/>
</dbReference>
<sequence>MADHEPPSRRRPRGRPRDPNIEPVVLATTRQLLGESGFAATTVQEISRRCGVNVPAIYRRWPTRLALIEEAAFSALTQVTVEPTGDLRGDLRHLIHMFESGLGAPAARAAIPGLMAAYQHEAPPPAQWLQFSLRPHFYAIVKAAGVEPSFDLDEVFDAVHGILLGRIFVPLAAARHHPIDNIIEMIIRILTPPANTTSPGLAAR</sequence>
<accession>A0A937RTL5</accession>
<evidence type="ECO:0000256" key="5">
    <source>
        <dbReference type="SAM" id="MobiDB-lite"/>
    </source>
</evidence>
<dbReference type="InterPro" id="IPR009057">
    <property type="entry name" value="Homeodomain-like_sf"/>
</dbReference>
<feature type="DNA-binding region" description="H-T-H motif" evidence="4">
    <location>
        <begin position="42"/>
        <end position="61"/>
    </location>
</feature>
<comment type="caution">
    <text evidence="7">The sequence shown here is derived from an EMBL/GenBank/DDBJ whole genome shotgun (WGS) entry which is preliminary data.</text>
</comment>
<dbReference type="PANTHER" id="PTHR30055:SF148">
    <property type="entry name" value="TETR-FAMILY TRANSCRIPTIONAL REGULATOR"/>
    <property type="match status" value="1"/>
</dbReference>
<evidence type="ECO:0000256" key="3">
    <source>
        <dbReference type="ARBA" id="ARBA00023163"/>
    </source>
</evidence>
<dbReference type="Pfam" id="PF16859">
    <property type="entry name" value="TetR_C_11"/>
    <property type="match status" value="1"/>
</dbReference>
<keyword evidence="1" id="KW-0805">Transcription regulation</keyword>
<keyword evidence="8" id="KW-1185">Reference proteome</keyword>
<reference evidence="7" key="1">
    <citation type="submission" date="2020-12" db="EMBL/GenBank/DDBJ databases">
        <title>Genomic characterization of non-nitrogen-fixing Frankia strains.</title>
        <authorList>
            <person name="Carlos-Shanley C."/>
            <person name="Guerra T."/>
            <person name="Hahn D."/>
        </authorList>
    </citation>
    <scope>NUCLEOTIDE SEQUENCE</scope>
    <source>
        <strain evidence="7">CN6</strain>
    </source>
</reference>
<dbReference type="GO" id="GO:0003700">
    <property type="term" value="F:DNA-binding transcription factor activity"/>
    <property type="evidence" value="ECO:0007669"/>
    <property type="project" value="TreeGrafter"/>
</dbReference>
<dbReference type="Pfam" id="PF00440">
    <property type="entry name" value="TetR_N"/>
    <property type="match status" value="1"/>
</dbReference>
<dbReference type="InterPro" id="IPR036271">
    <property type="entry name" value="Tet_transcr_reg_TetR-rel_C_sf"/>
</dbReference>
<organism evidence="7 8">
    <name type="scientific">Frankia nepalensis</name>
    <dbReference type="NCBI Taxonomy" id="1836974"/>
    <lineage>
        <taxon>Bacteria</taxon>
        <taxon>Bacillati</taxon>
        <taxon>Actinomycetota</taxon>
        <taxon>Actinomycetes</taxon>
        <taxon>Frankiales</taxon>
        <taxon>Frankiaceae</taxon>
        <taxon>Frankia</taxon>
    </lineage>
</organism>
<dbReference type="EMBL" id="JAEACQ010000281">
    <property type="protein sequence ID" value="MBL7631691.1"/>
    <property type="molecule type" value="Genomic_DNA"/>
</dbReference>
<evidence type="ECO:0000256" key="1">
    <source>
        <dbReference type="ARBA" id="ARBA00023015"/>
    </source>
</evidence>
<dbReference type="InterPro" id="IPR001647">
    <property type="entry name" value="HTH_TetR"/>
</dbReference>
<feature type="region of interest" description="Disordered" evidence="5">
    <location>
        <begin position="1"/>
        <end position="22"/>
    </location>
</feature>
<dbReference type="InterPro" id="IPR050109">
    <property type="entry name" value="HTH-type_TetR-like_transc_reg"/>
</dbReference>
<protein>
    <submittedName>
        <fullName evidence="7">TetR/AcrR family transcriptional regulator</fullName>
    </submittedName>
</protein>
<dbReference type="RefSeq" id="WP_203005952.1">
    <property type="nucleotide sequence ID" value="NZ_JADWYU010000192.1"/>
</dbReference>
<dbReference type="SUPFAM" id="SSF48498">
    <property type="entry name" value="Tetracyclin repressor-like, C-terminal domain"/>
    <property type="match status" value="1"/>
</dbReference>
<dbReference type="AlphaFoldDB" id="A0A937RTL5"/>
<feature type="domain" description="HTH tetR-type" evidence="6">
    <location>
        <begin position="19"/>
        <end position="79"/>
    </location>
</feature>
<evidence type="ECO:0000256" key="2">
    <source>
        <dbReference type="ARBA" id="ARBA00023125"/>
    </source>
</evidence>
<evidence type="ECO:0000256" key="4">
    <source>
        <dbReference type="PROSITE-ProRule" id="PRU00335"/>
    </source>
</evidence>
<dbReference type="Gene3D" id="1.10.357.10">
    <property type="entry name" value="Tetracycline Repressor, domain 2"/>
    <property type="match status" value="1"/>
</dbReference>
<proteinExistence type="predicted"/>
<dbReference type="PANTHER" id="PTHR30055">
    <property type="entry name" value="HTH-TYPE TRANSCRIPTIONAL REGULATOR RUTR"/>
    <property type="match status" value="1"/>
</dbReference>
<dbReference type="Proteomes" id="UP000604475">
    <property type="component" value="Unassembled WGS sequence"/>
</dbReference>
<name>A0A937RTL5_9ACTN</name>
<evidence type="ECO:0000259" key="6">
    <source>
        <dbReference type="PROSITE" id="PS50977"/>
    </source>
</evidence>
<dbReference type="GO" id="GO:0000976">
    <property type="term" value="F:transcription cis-regulatory region binding"/>
    <property type="evidence" value="ECO:0007669"/>
    <property type="project" value="TreeGrafter"/>
</dbReference>
<dbReference type="SUPFAM" id="SSF46689">
    <property type="entry name" value="Homeodomain-like"/>
    <property type="match status" value="1"/>
</dbReference>
<evidence type="ECO:0000313" key="8">
    <source>
        <dbReference type="Proteomes" id="UP000604475"/>
    </source>
</evidence>
<keyword evidence="3" id="KW-0804">Transcription</keyword>
<evidence type="ECO:0000313" key="7">
    <source>
        <dbReference type="EMBL" id="MBL7631691.1"/>
    </source>
</evidence>
<dbReference type="PROSITE" id="PS50977">
    <property type="entry name" value="HTH_TETR_2"/>
    <property type="match status" value="1"/>
</dbReference>